<evidence type="ECO:0000256" key="3">
    <source>
        <dbReference type="ARBA" id="ARBA00022801"/>
    </source>
</evidence>
<evidence type="ECO:0000259" key="4">
    <source>
        <dbReference type="Pfam" id="PF04586"/>
    </source>
</evidence>
<gene>
    <name evidence="5" type="ORF">MCC10044_0240</name>
</gene>
<reference evidence="5 6" key="1">
    <citation type="journal article" date="2018" name="Sci. Rep.">
        <title>Genomic diversity and distribution of Bifidobacterium longum subsp. longum across the human lifespan.</title>
        <authorList>
            <person name="Odamaki T."/>
            <person name="Bottacini F."/>
            <person name="Kato K."/>
            <person name="Mitsuyama E."/>
            <person name="Yoshida K."/>
            <person name="Horigome A."/>
            <person name="Xiao J.Z."/>
            <person name="van Sinderen D."/>
        </authorList>
    </citation>
    <scope>NUCLEOTIDE SEQUENCE [LARGE SCALE GENOMIC DNA]</scope>
    <source>
        <strain evidence="5 6">MCC10044</strain>
    </source>
</reference>
<proteinExistence type="predicted"/>
<protein>
    <submittedName>
        <fullName evidence="5">Prohead peptidase</fullName>
    </submittedName>
</protein>
<dbReference type="Proteomes" id="UP000293319">
    <property type="component" value="Unassembled WGS sequence"/>
</dbReference>
<dbReference type="AlphaFoldDB" id="A0AB74HDG9"/>
<evidence type="ECO:0000313" key="6">
    <source>
        <dbReference type="Proteomes" id="UP000293319"/>
    </source>
</evidence>
<dbReference type="InterPro" id="IPR054613">
    <property type="entry name" value="Peptidase_S78_dom"/>
</dbReference>
<evidence type="ECO:0000256" key="2">
    <source>
        <dbReference type="ARBA" id="ARBA00022670"/>
    </source>
</evidence>
<evidence type="ECO:0000313" key="5">
    <source>
        <dbReference type="EMBL" id="TCE46319.1"/>
    </source>
</evidence>
<keyword evidence="1" id="KW-1188">Viral release from host cell</keyword>
<sequence>MRHEIGFRGLRLTRASEDDGRTVEGIAVPFGDVIDVWGQRETFDPDTVFDGLDTAKLYYQHNQLIGSITHGENQPDGLHITARIADTQLGRDAVALLDEGALDSLSVGFVPIEDSKDEAGVIHRRRVRLLETSLVSWPAYENAKITDHRNNINQEGTPTMTDTDHEKWAKALEALNARQDEQADTLRSIETTLTSRLEPPAASSPLNAYRTQGDLLKALVSDDQGKAEAARDAYRTLLERDYTGATVSATDPQPTWIADRIRIIEQKRKVATLLTHEALPAEGMSMSYLVLKTDTTTVQKQAKEGEHLPYGKIEFGDESAVIDTYGGYGDLSRQIIERASGTYLNTYMRALTAAYARATEHAARTALYGSIAAIADADKLAAGKTAADMKPNDWVDLIVDAAARFDDVNANLDYIGVSGDVFKQIAHLTDDGNRFLDVSGQGTDTLGTLDPAGITGRLLRRDVHLLDGAPNGTAVFMDRTSVTMWESGGAPFQLQADNIINLTRQFSVYGYAAFGTTFKQGILPVKFTA</sequence>
<dbReference type="RefSeq" id="WP_118378829.1">
    <property type="nucleotide sequence ID" value="NZ_SHQV01000004.1"/>
</dbReference>
<organism evidence="5 6">
    <name type="scientific">Bifidobacterium longum subsp. longum</name>
    <dbReference type="NCBI Taxonomy" id="1679"/>
    <lineage>
        <taxon>Bacteria</taxon>
        <taxon>Bacillati</taxon>
        <taxon>Actinomycetota</taxon>
        <taxon>Actinomycetes</taxon>
        <taxon>Bifidobacteriales</taxon>
        <taxon>Bifidobacteriaceae</taxon>
        <taxon>Bifidobacterium</taxon>
    </lineage>
</organism>
<keyword evidence="3" id="KW-0378">Hydrolase</keyword>
<dbReference type="EMBL" id="SHQV01000004">
    <property type="protein sequence ID" value="TCE46319.1"/>
    <property type="molecule type" value="Genomic_DNA"/>
</dbReference>
<accession>A0AB74HDG9</accession>
<feature type="domain" description="Prohead serine protease" evidence="4">
    <location>
        <begin position="14"/>
        <end position="151"/>
    </location>
</feature>
<dbReference type="Pfam" id="PF25209">
    <property type="entry name" value="Phage_capsid_4"/>
    <property type="match status" value="1"/>
</dbReference>
<dbReference type="Pfam" id="PF04586">
    <property type="entry name" value="Peptidase_S78"/>
    <property type="match status" value="1"/>
</dbReference>
<dbReference type="GO" id="GO:0006508">
    <property type="term" value="P:proteolysis"/>
    <property type="evidence" value="ECO:0007669"/>
    <property type="project" value="UniProtKB-KW"/>
</dbReference>
<name>A0AB74HDG9_BIFLL</name>
<dbReference type="SUPFAM" id="SSF56563">
    <property type="entry name" value="Major capsid protein gp5"/>
    <property type="match status" value="1"/>
</dbReference>
<evidence type="ECO:0000256" key="1">
    <source>
        <dbReference type="ARBA" id="ARBA00022612"/>
    </source>
</evidence>
<keyword evidence="2" id="KW-0645">Protease</keyword>
<dbReference type="GO" id="GO:0008233">
    <property type="term" value="F:peptidase activity"/>
    <property type="evidence" value="ECO:0007669"/>
    <property type="project" value="UniProtKB-KW"/>
</dbReference>
<comment type="caution">
    <text evidence="5">The sequence shown here is derived from an EMBL/GenBank/DDBJ whole genome shotgun (WGS) entry which is preliminary data.</text>
</comment>